<evidence type="ECO:0000256" key="4">
    <source>
        <dbReference type="SAM" id="MobiDB-lite"/>
    </source>
</evidence>
<evidence type="ECO:0000256" key="3">
    <source>
        <dbReference type="ARBA" id="ARBA00022927"/>
    </source>
</evidence>
<protein>
    <submittedName>
        <fullName evidence="5">Armadillo/beta-catenin family repeat-containing protein</fullName>
    </submittedName>
</protein>
<dbReference type="PANTHER" id="PTHR23316">
    <property type="entry name" value="IMPORTIN ALPHA"/>
    <property type="match status" value="1"/>
</dbReference>
<evidence type="ECO:0000256" key="2">
    <source>
        <dbReference type="ARBA" id="ARBA00022448"/>
    </source>
</evidence>
<evidence type="ECO:0000313" key="6">
    <source>
        <dbReference type="Proteomes" id="UP000823046"/>
    </source>
</evidence>
<dbReference type="InterPro" id="IPR016024">
    <property type="entry name" value="ARM-type_fold"/>
</dbReference>
<dbReference type="SMART" id="SM00185">
    <property type="entry name" value="ARM"/>
    <property type="match status" value="5"/>
</dbReference>
<comment type="caution">
    <text evidence="5">The sequence shown here is derived from an EMBL/GenBank/DDBJ whole genome shotgun (WGS) entry which is preliminary data.</text>
</comment>
<dbReference type="SUPFAM" id="SSF48371">
    <property type="entry name" value="ARM repeat"/>
    <property type="match status" value="1"/>
</dbReference>
<keyword evidence="3" id="KW-0653">Protein transport</keyword>
<evidence type="ECO:0000313" key="5">
    <source>
        <dbReference type="EMBL" id="KAF8819097.1"/>
    </source>
</evidence>
<reference evidence="5 6" key="1">
    <citation type="journal article" date="2020" name="bioRxiv">
        <title>Metabolic contributions of an alphaproteobacterial endosymbiont in the apicomplexan Cardiosporidium cionae.</title>
        <authorList>
            <person name="Hunter E.S."/>
            <person name="Paight C.J."/>
            <person name="Lane C.E."/>
        </authorList>
    </citation>
    <scope>NUCLEOTIDE SEQUENCE [LARGE SCALE GENOMIC DNA]</scope>
    <source>
        <strain evidence="5">ESH_2018</strain>
    </source>
</reference>
<dbReference type="Proteomes" id="UP000823046">
    <property type="component" value="Unassembled WGS sequence"/>
</dbReference>
<feature type="compositionally biased region" description="Low complexity" evidence="4">
    <location>
        <begin position="157"/>
        <end position="173"/>
    </location>
</feature>
<feature type="region of interest" description="Disordered" evidence="4">
    <location>
        <begin position="152"/>
        <end position="173"/>
    </location>
</feature>
<accession>A0ABQ7J541</accession>
<proteinExistence type="inferred from homology"/>
<sequence length="625" mass="67902">MEQYFVPSSSFYSNGASISAAISASTPCLRSSTPASLSIKEDSSTLPSQNSAKDESAVSGFSHNSSTTDEWVSKQNSCEEIENALDTLVDQMQNVCSLTHNYYQKMISGLKSSDLEKRLEATRVFRKSLSVDKNTAVSYADRNDTILVHRLSEGQAPSTSSINTSSPLSNPASALSKSSHFSLAGCKNGRSCAFPSMMGPSRPASASGESPPSRNLDNWATPHSDSSPTIAVTIQDLIEANVVPHIIDSLYASSHLHLMLESVLLLAKLVSGTSQQTHAIVNDSSLIQGLLSLLLEHRNSYPIEFRNAIFTVLRNVAIDSEELRNLILHTPGAIACIVATALESIDSTALRTCYVLAFAHHAAPYAEIHPIAEFLADCIRHQEDPHILSIACQGFVNMCEKATDVENVLGLRIIPKIISLMKQSNTFVVFDALSVIAKIAYSGSNAQINHLIEHGTVDILVQILKNPNLFQSATRSRACNVLGNIGCETPYEVQAVIDTNVFPLLVDIFRFDPDYNTRVEAAYAVCAAASRADCTQVGYIVSCTSSPAWADECVAENNCMQLIADMLELVSESDPTNSSNLKLCRAILRGLDNILKRGSEEGRKHGLWENPYAYLFRSVQVCSVQ</sequence>
<feature type="compositionally biased region" description="Polar residues" evidence="4">
    <location>
        <begin position="59"/>
        <end position="69"/>
    </location>
</feature>
<organism evidence="5 6">
    <name type="scientific">Cardiosporidium cionae</name>
    <dbReference type="NCBI Taxonomy" id="476202"/>
    <lineage>
        <taxon>Eukaryota</taxon>
        <taxon>Sar</taxon>
        <taxon>Alveolata</taxon>
        <taxon>Apicomplexa</taxon>
        <taxon>Aconoidasida</taxon>
        <taxon>Nephromycida</taxon>
        <taxon>Cardiosporidium</taxon>
    </lineage>
</organism>
<gene>
    <name evidence="5" type="ORF">IE077_001676</name>
</gene>
<dbReference type="Gene3D" id="1.25.10.10">
    <property type="entry name" value="Leucine-rich Repeat Variant"/>
    <property type="match status" value="1"/>
</dbReference>
<keyword evidence="2" id="KW-0813">Transport</keyword>
<dbReference type="InterPro" id="IPR000225">
    <property type="entry name" value="Armadillo"/>
</dbReference>
<feature type="region of interest" description="Disordered" evidence="4">
    <location>
        <begin position="197"/>
        <end position="224"/>
    </location>
</feature>
<evidence type="ECO:0000256" key="1">
    <source>
        <dbReference type="ARBA" id="ARBA00010394"/>
    </source>
</evidence>
<feature type="compositionally biased region" description="Polar residues" evidence="4">
    <location>
        <begin position="207"/>
        <end position="224"/>
    </location>
</feature>
<dbReference type="EMBL" id="JADAQX010000963">
    <property type="protein sequence ID" value="KAF8819097.1"/>
    <property type="molecule type" value="Genomic_DNA"/>
</dbReference>
<name>A0ABQ7J541_9APIC</name>
<keyword evidence="6" id="KW-1185">Reference proteome</keyword>
<dbReference type="InterPro" id="IPR011989">
    <property type="entry name" value="ARM-like"/>
</dbReference>
<feature type="region of interest" description="Disordered" evidence="4">
    <location>
        <begin position="39"/>
        <end position="69"/>
    </location>
</feature>
<comment type="similarity">
    <text evidence="1">Belongs to the importin alpha family.</text>
</comment>